<dbReference type="SUPFAM" id="SSF47807">
    <property type="entry name" value="5' to 3' exonuclease, C-terminal subdomain"/>
    <property type="match status" value="1"/>
</dbReference>
<evidence type="ECO:0000256" key="8">
    <source>
        <dbReference type="ARBA" id="ARBA00022763"/>
    </source>
</evidence>
<comment type="similarity">
    <text evidence="1 17">Belongs to the DNA polymerase type-A family.</text>
</comment>
<dbReference type="SMART" id="SM00474">
    <property type="entry name" value="35EXOc"/>
    <property type="match status" value="1"/>
</dbReference>
<dbReference type="PROSITE" id="PS00447">
    <property type="entry name" value="DNA_POLYMERASE_A"/>
    <property type="match status" value="1"/>
</dbReference>
<keyword evidence="6 17" id="KW-0235">DNA replication</keyword>
<dbReference type="GO" id="GO:0006302">
    <property type="term" value="P:double-strand break repair"/>
    <property type="evidence" value="ECO:0007669"/>
    <property type="project" value="TreeGrafter"/>
</dbReference>
<feature type="domain" description="DNA-directed DNA polymerase family A palm" evidence="20">
    <location>
        <begin position="639"/>
        <end position="846"/>
    </location>
</feature>
<evidence type="ECO:0000256" key="7">
    <source>
        <dbReference type="ARBA" id="ARBA00022722"/>
    </source>
</evidence>
<evidence type="ECO:0000313" key="21">
    <source>
        <dbReference type="EMBL" id="EPD32210.1"/>
    </source>
</evidence>
<keyword evidence="13 17" id="KW-0234">DNA repair</keyword>
<evidence type="ECO:0000256" key="15">
    <source>
        <dbReference type="ARBA" id="ARBA00053603"/>
    </source>
</evidence>
<evidence type="ECO:0000256" key="17">
    <source>
        <dbReference type="RuleBase" id="RU004460"/>
    </source>
</evidence>
<keyword evidence="11 17" id="KW-0239">DNA-directed DNA polymerase</keyword>
<evidence type="ECO:0000256" key="3">
    <source>
        <dbReference type="ARBA" id="ARBA00020311"/>
    </source>
</evidence>
<evidence type="ECO:0000256" key="16">
    <source>
        <dbReference type="NCBIfam" id="TIGR00593"/>
    </source>
</evidence>
<dbReference type="FunFam" id="3.40.50.1010:FF:000001">
    <property type="entry name" value="DNA polymerase I"/>
    <property type="match status" value="1"/>
</dbReference>
<accession>S2W1L6</accession>
<dbReference type="SMART" id="SM00475">
    <property type="entry name" value="53EXOc"/>
    <property type="match status" value="1"/>
</dbReference>
<keyword evidence="5 17" id="KW-0548">Nucleotidyltransferase</keyword>
<dbReference type="GO" id="GO:0008409">
    <property type="term" value="F:5'-3' exonuclease activity"/>
    <property type="evidence" value="ECO:0007669"/>
    <property type="project" value="InterPro"/>
</dbReference>
<dbReference type="STRING" id="883161.HMPREF9306_01778"/>
<dbReference type="InterPro" id="IPR019760">
    <property type="entry name" value="DNA-dir_DNA_pol_A_CS"/>
</dbReference>
<dbReference type="InterPro" id="IPR002421">
    <property type="entry name" value="5-3_exonuclease"/>
</dbReference>
<dbReference type="Proteomes" id="UP000014417">
    <property type="component" value="Unassembled WGS sequence"/>
</dbReference>
<dbReference type="InterPro" id="IPR043502">
    <property type="entry name" value="DNA/RNA_pol_sf"/>
</dbReference>
<comment type="caution">
    <text evidence="21">The sequence shown here is derived from an EMBL/GenBank/DDBJ whole genome shotgun (WGS) entry which is preliminary data.</text>
</comment>
<evidence type="ECO:0000256" key="10">
    <source>
        <dbReference type="ARBA" id="ARBA00022839"/>
    </source>
</evidence>
<dbReference type="SUPFAM" id="SSF53098">
    <property type="entry name" value="Ribonuclease H-like"/>
    <property type="match status" value="1"/>
</dbReference>
<dbReference type="Gene3D" id="3.30.420.10">
    <property type="entry name" value="Ribonuclease H-like superfamily/Ribonuclease H"/>
    <property type="match status" value="1"/>
</dbReference>
<dbReference type="InterPro" id="IPR029060">
    <property type="entry name" value="PIN-like_dom_sf"/>
</dbReference>
<dbReference type="SUPFAM" id="SSF56672">
    <property type="entry name" value="DNA/RNA polymerases"/>
    <property type="match status" value="1"/>
</dbReference>
<keyword evidence="22" id="KW-1185">Reference proteome</keyword>
<dbReference type="GO" id="GO:0008408">
    <property type="term" value="F:3'-5' exonuclease activity"/>
    <property type="evidence" value="ECO:0007669"/>
    <property type="project" value="InterPro"/>
</dbReference>
<dbReference type="FunFam" id="1.10.150.20:FF:000003">
    <property type="entry name" value="DNA polymerase I"/>
    <property type="match status" value="1"/>
</dbReference>
<dbReference type="CDD" id="cd08637">
    <property type="entry name" value="DNA_pol_A_pol_I_C"/>
    <property type="match status" value="1"/>
</dbReference>
<dbReference type="GO" id="GO:0003887">
    <property type="term" value="F:DNA-directed DNA polymerase activity"/>
    <property type="evidence" value="ECO:0007669"/>
    <property type="project" value="UniProtKB-UniRule"/>
</dbReference>
<dbReference type="Gene3D" id="3.30.70.370">
    <property type="match status" value="1"/>
</dbReference>
<dbReference type="NCBIfam" id="TIGR00593">
    <property type="entry name" value="pola"/>
    <property type="match status" value="1"/>
</dbReference>
<dbReference type="Pfam" id="PF22619">
    <property type="entry name" value="DNA_polI_exo1"/>
    <property type="match status" value="1"/>
</dbReference>
<dbReference type="OrthoDB" id="9806424at2"/>
<feature type="domain" description="5'-3' exonuclease" evidence="19">
    <location>
        <begin position="4"/>
        <end position="266"/>
    </location>
</feature>
<dbReference type="InterPro" id="IPR012337">
    <property type="entry name" value="RNaseH-like_sf"/>
</dbReference>
<dbReference type="Gene3D" id="3.40.50.1010">
    <property type="entry name" value="5'-nuclease"/>
    <property type="match status" value="1"/>
</dbReference>
<dbReference type="CDD" id="cd09898">
    <property type="entry name" value="H3TH_53EXO"/>
    <property type="match status" value="1"/>
</dbReference>
<dbReference type="EC" id="2.7.7.7" evidence="2 16"/>
<keyword evidence="12 17" id="KW-0238">DNA-binding</keyword>
<name>S2W1L6_9ACTN</name>
<evidence type="ECO:0000256" key="9">
    <source>
        <dbReference type="ARBA" id="ARBA00022801"/>
    </source>
</evidence>
<dbReference type="InterPro" id="IPR036279">
    <property type="entry name" value="5-3_exonuclease_C_sf"/>
</dbReference>
<keyword evidence="8 17" id="KW-0227">DNA damage</keyword>
<dbReference type="InterPro" id="IPR020045">
    <property type="entry name" value="DNA_polI_H3TH"/>
</dbReference>
<dbReference type="InterPro" id="IPR002298">
    <property type="entry name" value="DNA_polymerase_A"/>
</dbReference>
<dbReference type="InterPro" id="IPR001098">
    <property type="entry name" value="DNA-dir_DNA_pol_A_palm_dom"/>
</dbReference>
<organism evidence="21 22">
    <name type="scientific">Propionimicrobium lymphophilum ACS-093-V-SCH5</name>
    <dbReference type="NCBI Taxonomy" id="883161"/>
    <lineage>
        <taxon>Bacteria</taxon>
        <taxon>Bacillati</taxon>
        <taxon>Actinomycetota</taxon>
        <taxon>Actinomycetes</taxon>
        <taxon>Propionibacteriales</taxon>
        <taxon>Propionibacteriaceae</taxon>
        <taxon>Propionimicrobium</taxon>
    </lineage>
</organism>
<dbReference type="InterPro" id="IPR008918">
    <property type="entry name" value="HhH2"/>
</dbReference>
<keyword evidence="7" id="KW-0540">Nuclease</keyword>
<dbReference type="RefSeq" id="WP_016456585.1">
    <property type="nucleotide sequence ID" value="NZ_KE150269.1"/>
</dbReference>
<dbReference type="GO" id="GO:0006261">
    <property type="term" value="P:DNA-templated DNA replication"/>
    <property type="evidence" value="ECO:0007669"/>
    <property type="project" value="UniProtKB-UniRule"/>
</dbReference>
<evidence type="ECO:0000256" key="4">
    <source>
        <dbReference type="ARBA" id="ARBA00022679"/>
    </source>
</evidence>
<proteinExistence type="inferred from homology"/>
<dbReference type="InterPro" id="IPR020046">
    <property type="entry name" value="5-3_exonucl_a-hlix_arch_N"/>
</dbReference>
<sequence length="883" mass="98076">MAENRPKLILIDGHSMAFRAFYALPPENFSTNTGQYTNAVYGFTSMLINLLRDEQPTHIAVAFDLSHVTFRTKEYSDYKGTRPDTPPEFKGQVDLIREVLTALNIVYVEKEDYEADDVIATLSKQADDAGWQTLIVSGDRDSFQLINENTTVLYPKRGVSQMDLMTPEAVEAKYGVSPQRYPELAALVGETSDNLPGVPGVGPKTAAKWIFNYDGLENILANPDQIKGKVGDSLRAHLDDVKRNRKLNRLVRDLELSAGLNDLNMREYDREQVHEIFDALEFRTLRERLFTTFPQEGEEVAEQVEIDGSVLQPGELADWLEENGDLLGMDLEIVEGDINSIALATPDGKAAWFDVAESDSTEENAFANWLADPQKKKVIHSAKTARLACWDRGWQIEGLACDTELAAYLLHPDQRSYQLADLSIRYLGRELKTDEDAGQATLDFGGEEAAEAAMNRAAAVIGLRKALTSELDKVGQVSLLNDVEMPLQKVLAKMEFTGIAVDTDGLEKLRDDYDASVVEAQSKAFESIGHELNLGSPKQLQKVLFEELELPKTKKIKSGYTTDAEALNTLYASTRHPFLEHLLAYRDSIKLRQTVDGLLAAVASDGRIHTTFQQTVTATGRLSSTDPNLQNIPTRTTAGARVRDVFVVGDGFDGLMSADYSQIEMRVMADASGDEHLVNAFRSGVDFHTDTAAKVYGVDASEITPQMRAHVKQMNYGLAYGLSAYGLSSRIGVSVAQANELMEDYFATFGQVRDYLEGLVEQARKTGYTQTLLGRRRYLPDLNSSNWRRRQMAERAALNAPIQGSAADIIKIAMLRVDEKLKAGEFKSRMLLQVHDELVLEVAEGERERLEELVVHEMANAAELKVPLDVSVGYGKTWHSAAH</sequence>
<comment type="function">
    <text evidence="15">In addition to polymerase activity, this DNA polymerase exhibits 3'-5' and 5'-3' exonuclease activity.</text>
</comment>
<dbReference type="GO" id="GO:0003677">
    <property type="term" value="F:DNA binding"/>
    <property type="evidence" value="ECO:0007669"/>
    <property type="project" value="UniProtKB-UniRule"/>
</dbReference>
<evidence type="ECO:0000256" key="13">
    <source>
        <dbReference type="ARBA" id="ARBA00023204"/>
    </source>
</evidence>
<evidence type="ECO:0000256" key="2">
    <source>
        <dbReference type="ARBA" id="ARBA00012417"/>
    </source>
</evidence>
<dbReference type="PANTHER" id="PTHR10133">
    <property type="entry name" value="DNA POLYMERASE I"/>
    <property type="match status" value="1"/>
</dbReference>
<comment type="catalytic activity">
    <reaction evidence="14 17">
        <text>DNA(n) + a 2'-deoxyribonucleoside 5'-triphosphate = DNA(n+1) + diphosphate</text>
        <dbReference type="Rhea" id="RHEA:22508"/>
        <dbReference type="Rhea" id="RHEA-COMP:17339"/>
        <dbReference type="Rhea" id="RHEA-COMP:17340"/>
        <dbReference type="ChEBI" id="CHEBI:33019"/>
        <dbReference type="ChEBI" id="CHEBI:61560"/>
        <dbReference type="ChEBI" id="CHEBI:173112"/>
        <dbReference type="EC" id="2.7.7.7"/>
    </reaction>
</comment>
<evidence type="ECO:0000313" key="22">
    <source>
        <dbReference type="Proteomes" id="UP000014417"/>
    </source>
</evidence>
<dbReference type="Gene3D" id="1.20.1060.10">
    <property type="entry name" value="Taq DNA Polymerase, Chain T, domain 4"/>
    <property type="match status" value="1"/>
</dbReference>
<dbReference type="NCBIfam" id="NF004397">
    <property type="entry name" value="PRK05755.1"/>
    <property type="match status" value="1"/>
</dbReference>
<dbReference type="InterPro" id="IPR018320">
    <property type="entry name" value="DNA_polymerase_1"/>
</dbReference>
<dbReference type="PATRIC" id="fig|883161.3.peg.1767"/>
<gene>
    <name evidence="17" type="primary">polA</name>
    <name evidence="21" type="ORF">HMPREF9306_01778</name>
</gene>
<evidence type="ECO:0000256" key="6">
    <source>
        <dbReference type="ARBA" id="ARBA00022705"/>
    </source>
</evidence>
<dbReference type="SUPFAM" id="SSF88723">
    <property type="entry name" value="PIN domain-like"/>
    <property type="match status" value="1"/>
</dbReference>
<evidence type="ECO:0000259" key="20">
    <source>
        <dbReference type="SMART" id="SM00482"/>
    </source>
</evidence>
<evidence type="ECO:0000256" key="14">
    <source>
        <dbReference type="ARBA" id="ARBA00049244"/>
    </source>
</evidence>
<evidence type="ECO:0000256" key="1">
    <source>
        <dbReference type="ARBA" id="ARBA00007705"/>
    </source>
</evidence>
<dbReference type="CDD" id="cd06140">
    <property type="entry name" value="DNA_polA_I_Bacillus_like_exo"/>
    <property type="match status" value="1"/>
</dbReference>
<protein>
    <recommendedName>
        <fullName evidence="3 16">DNA polymerase I</fullName>
        <ecNumber evidence="2 16">2.7.7.7</ecNumber>
    </recommendedName>
</protein>
<dbReference type="SMART" id="SM00279">
    <property type="entry name" value="HhH2"/>
    <property type="match status" value="1"/>
</dbReference>
<dbReference type="PRINTS" id="PR00868">
    <property type="entry name" value="DNAPOLI"/>
</dbReference>
<keyword evidence="4 17" id="KW-0808">Transferase</keyword>
<dbReference type="FunFam" id="1.10.150.20:FF:000002">
    <property type="entry name" value="DNA polymerase I"/>
    <property type="match status" value="1"/>
</dbReference>
<evidence type="ECO:0000256" key="12">
    <source>
        <dbReference type="ARBA" id="ARBA00023125"/>
    </source>
</evidence>
<dbReference type="PANTHER" id="PTHR10133:SF27">
    <property type="entry name" value="DNA POLYMERASE NU"/>
    <property type="match status" value="1"/>
</dbReference>
<dbReference type="Pfam" id="PF02739">
    <property type="entry name" value="5_3_exonuc_N"/>
    <property type="match status" value="1"/>
</dbReference>
<dbReference type="Pfam" id="PF01367">
    <property type="entry name" value="5_3_exonuc"/>
    <property type="match status" value="1"/>
</dbReference>
<evidence type="ECO:0000259" key="19">
    <source>
        <dbReference type="SMART" id="SM00475"/>
    </source>
</evidence>
<dbReference type="CDD" id="cd09859">
    <property type="entry name" value="PIN_53EXO"/>
    <property type="match status" value="1"/>
</dbReference>
<evidence type="ECO:0000256" key="5">
    <source>
        <dbReference type="ARBA" id="ARBA00022695"/>
    </source>
</evidence>
<dbReference type="Pfam" id="PF00476">
    <property type="entry name" value="DNA_pol_A"/>
    <property type="match status" value="1"/>
</dbReference>
<dbReference type="HOGENOM" id="CLU_004675_0_0_11"/>
<dbReference type="AlphaFoldDB" id="S2W1L6"/>
<dbReference type="Gene3D" id="1.10.150.20">
    <property type="entry name" value="5' to 3' exonuclease, C-terminal subdomain"/>
    <property type="match status" value="2"/>
</dbReference>
<dbReference type="InterPro" id="IPR002562">
    <property type="entry name" value="3'-5'_exonuclease_dom"/>
</dbReference>
<reference evidence="21 22" key="1">
    <citation type="submission" date="2013-04" db="EMBL/GenBank/DDBJ databases">
        <title>The Genome Sequence of Propionimicrobium lymphophilum ACS-093-V-SCH5.</title>
        <authorList>
            <consortium name="The Broad Institute Genomics Platform"/>
            <person name="Earl A."/>
            <person name="Ward D."/>
            <person name="Feldgarden M."/>
            <person name="Gevers D."/>
            <person name="Saerens B."/>
            <person name="Vaneechoutte M."/>
            <person name="Walker B."/>
            <person name="Young S."/>
            <person name="Zeng Q."/>
            <person name="Gargeya S."/>
            <person name="Fitzgerald M."/>
            <person name="Haas B."/>
            <person name="Abouelleil A."/>
            <person name="Allen A.W."/>
            <person name="Alvarado L."/>
            <person name="Arachchi H.M."/>
            <person name="Berlin A.M."/>
            <person name="Chapman S.B."/>
            <person name="Gainer-Dewar J."/>
            <person name="Goldberg J."/>
            <person name="Griggs A."/>
            <person name="Gujja S."/>
            <person name="Hansen M."/>
            <person name="Howarth C."/>
            <person name="Imamovic A."/>
            <person name="Ireland A."/>
            <person name="Larimer J."/>
            <person name="McCowan C."/>
            <person name="Murphy C."/>
            <person name="Pearson M."/>
            <person name="Poon T.W."/>
            <person name="Priest M."/>
            <person name="Roberts A."/>
            <person name="Saif S."/>
            <person name="Shea T."/>
            <person name="Sisk P."/>
            <person name="Sykes S."/>
            <person name="Wortman J."/>
            <person name="Nusbaum C."/>
            <person name="Birren B."/>
        </authorList>
    </citation>
    <scope>NUCLEOTIDE SEQUENCE [LARGE SCALE GENOMIC DNA]</scope>
    <source>
        <strain evidence="21 22">ACS-093-V-SCH5</strain>
    </source>
</reference>
<dbReference type="InterPro" id="IPR036397">
    <property type="entry name" value="RNaseH_sf"/>
</dbReference>
<evidence type="ECO:0000256" key="11">
    <source>
        <dbReference type="ARBA" id="ARBA00022932"/>
    </source>
</evidence>
<dbReference type="EMBL" id="AGZR01000009">
    <property type="protein sequence ID" value="EPD32210.1"/>
    <property type="molecule type" value="Genomic_DNA"/>
</dbReference>
<evidence type="ECO:0000259" key="18">
    <source>
        <dbReference type="SMART" id="SM00474"/>
    </source>
</evidence>
<keyword evidence="9" id="KW-0378">Hydrolase</keyword>
<keyword evidence="10" id="KW-0269">Exonuclease</keyword>
<dbReference type="InterPro" id="IPR054690">
    <property type="entry name" value="DNA_polI_exonuclease"/>
</dbReference>
<feature type="domain" description="3'-5' exonuclease" evidence="18">
    <location>
        <begin position="307"/>
        <end position="472"/>
    </location>
</feature>
<dbReference type="SMART" id="SM00482">
    <property type="entry name" value="POLAc"/>
    <property type="match status" value="1"/>
</dbReference>